<dbReference type="AlphaFoldDB" id="A0A4Z2BDA9"/>
<evidence type="ECO:0000313" key="3">
    <source>
        <dbReference type="Proteomes" id="UP000516260"/>
    </source>
</evidence>
<feature type="compositionally biased region" description="Basic and acidic residues" evidence="1">
    <location>
        <begin position="61"/>
        <end position="76"/>
    </location>
</feature>
<gene>
    <name evidence="2" type="ORF">fugu_004061</name>
</gene>
<feature type="compositionally biased region" description="Polar residues" evidence="1">
    <location>
        <begin position="128"/>
        <end position="141"/>
    </location>
</feature>
<sequence>MADVGVAMRVQLSRPLLAARQHPTAEDNTASRRLCLQSSRLHQSEDVEDVSRLPVAPADHLSSDTTDRLTEQNSNRHQEALKQFETQLCELRQRDRHRQAEASRHGSNRRQASACFFEASLLLCSKNTPSSDGGSAPQTEPCSPDVEPPLPLDASYGEAPLKVAAPFCLHSPGLVFLPLLCADGEGAIRTYLVAPPRVCLLFLLITESVYRL</sequence>
<organism evidence="2 3">
    <name type="scientific">Takifugu bimaculatus</name>
    <dbReference type="NCBI Taxonomy" id="433685"/>
    <lineage>
        <taxon>Eukaryota</taxon>
        <taxon>Metazoa</taxon>
        <taxon>Chordata</taxon>
        <taxon>Craniata</taxon>
        <taxon>Vertebrata</taxon>
        <taxon>Euteleostomi</taxon>
        <taxon>Actinopterygii</taxon>
        <taxon>Neopterygii</taxon>
        <taxon>Teleostei</taxon>
        <taxon>Neoteleostei</taxon>
        <taxon>Acanthomorphata</taxon>
        <taxon>Eupercaria</taxon>
        <taxon>Tetraodontiformes</taxon>
        <taxon>Tetradontoidea</taxon>
        <taxon>Tetraodontidae</taxon>
        <taxon>Takifugu</taxon>
    </lineage>
</organism>
<feature type="region of interest" description="Disordered" evidence="1">
    <location>
        <begin position="43"/>
        <end position="76"/>
    </location>
</feature>
<reference evidence="2 3" key="1">
    <citation type="submission" date="2019-04" db="EMBL/GenBank/DDBJ databases">
        <title>The sequence and de novo assembly of Takifugu bimaculatus genome using PacBio and Hi-C technologies.</title>
        <authorList>
            <person name="Xu P."/>
            <person name="Liu B."/>
            <person name="Zhou Z."/>
        </authorList>
    </citation>
    <scope>NUCLEOTIDE SEQUENCE [LARGE SCALE GENOMIC DNA]</scope>
    <source>
        <strain evidence="2">TB-2018</strain>
        <tissue evidence="2">Muscle</tissue>
    </source>
</reference>
<proteinExistence type="predicted"/>
<dbReference type="EMBL" id="SWLE01000017">
    <property type="protein sequence ID" value="TNM89827.1"/>
    <property type="molecule type" value="Genomic_DNA"/>
</dbReference>
<protein>
    <submittedName>
        <fullName evidence="2">Uncharacterized protein</fullName>
    </submittedName>
</protein>
<name>A0A4Z2BDA9_9TELE</name>
<dbReference type="Proteomes" id="UP000516260">
    <property type="component" value="Chromosome 4"/>
</dbReference>
<accession>A0A4Z2BDA9</accession>
<keyword evidence="3" id="KW-1185">Reference proteome</keyword>
<evidence type="ECO:0000256" key="1">
    <source>
        <dbReference type="SAM" id="MobiDB-lite"/>
    </source>
</evidence>
<comment type="caution">
    <text evidence="2">The sequence shown here is derived from an EMBL/GenBank/DDBJ whole genome shotgun (WGS) entry which is preliminary data.</text>
</comment>
<feature type="region of interest" description="Disordered" evidence="1">
    <location>
        <begin position="128"/>
        <end position="149"/>
    </location>
</feature>
<evidence type="ECO:0000313" key="2">
    <source>
        <dbReference type="EMBL" id="TNM89827.1"/>
    </source>
</evidence>